<dbReference type="PROSITE" id="PS50089">
    <property type="entry name" value="ZF_RING_2"/>
    <property type="match status" value="1"/>
</dbReference>
<dbReference type="PANTHER" id="PTHR46077:SF1">
    <property type="entry name" value="TOP1 BINDING ARGININE_SERINE RICH PROTEIN, E3 UBIQUITIN LIGASE"/>
    <property type="match status" value="1"/>
</dbReference>
<keyword evidence="6" id="KW-0479">Metal-binding</keyword>
<dbReference type="GO" id="GO:0000209">
    <property type="term" value="P:protein polyubiquitination"/>
    <property type="evidence" value="ECO:0007669"/>
    <property type="project" value="TreeGrafter"/>
</dbReference>
<comment type="catalytic activity">
    <reaction evidence="1">
        <text>S-ubiquitinyl-[E2 ubiquitin-conjugating enzyme]-L-cysteine + [acceptor protein]-L-lysine = [E2 ubiquitin-conjugating enzyme]-L-cysteine + N(6)-ubiquitinyl-[acceptor protein]-L-lysine.</text>
        <dbReference type="EC" id="2.3.2.27"/>
    </reaction>
</comment>
<keyword evidence="6" id="KW-0862">Zinc</keyword>
<evidence type="ECO:0000256" key="5">
    <source>
        <dbReference type="ARBA" id="ARBA00023163"/>
    </source>
</evidence>
<name>A0A0E9NLQ7_SAICN</name>
<dbReference type="STRING" id="698492.A0A0E9NLQ7"/>
<reference evidence="9 10" key="1">
    <citation type="journal article" date="2011" name="J. Gen. Appl. Microbiol.">
        <title>Draft genome sequencing of the enigmatic yeast Saitoella complicata.</title>
        <authorList>
            <person name="Nishida H."/>
            <person name="Hamamoto M."/>
            <person name="Sugiyama J."/>
        </authorList>
    </citation>
    <scope>NUCLEOTIDE SEQUENCE [LARGE SCALE GENOMIC DNA]</scope>
    <source>
        <strain evidence="9 10">NRRL Y-17804</strain>
    </source>
</reference>
<evidence type="ECO:0000256" key="1">
    <source>
        <dbReference type="ARBA" id="ARBA00000900"/>
    </source>
</evidence>
<keyword evidence="10" id="KW-1185">Reference proteome</keyword>
<feature type="compositionally biased region" description="Basic and acidic residues" evidence="7">
    <location>
        <begin position="294"/>
        <end position="309"/>
    </location>
</feature>
<sequence length="496" mass="56335">MERSSPTSGSEDCTICLQPIDPTTRALVSHCYHTFDLICLQQWLNISRRCPLCNGNVSYILHAITDEGSYEKIVVPSLAEKTGKGLGLEARAWMRDRFAQGRNRVRSRRWMERRVNEQAMSTSPLSPSAIARRAFVYTHHLRSAHIASNPHTRFRPDADITTEKFRGSSEMQNRARVFLRREVLAFGFWRTRAGEDLEGGDGDARDREFLVEYIVSVLKNVGILTPAARRLIGEFLDSRPNGEPDAESVDTNTSILLHELRTWLRSPFQGLEGWDRSPLIQYDRPLPPLEGGDEWTRVRYDDDERRDGDEREGEEEEDGLELPERDDRYWHREEPSKESGNESRRLGTTRHVSDSRPNRSRRSRFPSSIANQSDCRLGAGSRSRSRSRSPRSRSSGCGLRYHTIMAYPGLLACWELERGCPELVEDLRPVPHPVEVPAFERSASAVPASSSVTDFVTGQGFRLVRPSMFLTEGNEVESADQQNTVNAMNTVRTSAK</sequence>
<evidence type="ECO:0000259" key="8">
    <source>
        <dbReference type="PROSITE" id="PS50089"/>
    </source>
</evidence>
<dbReference type="InterPro" id="IPR001841">
    <property type="entry name" value="Znf_RING"/>
</dbReference>
<reference evidence="9 10" key="2">
    <citation type="journal article" date="2014" name="J. Gen. Appl. Microbiol.">
        <title>The early diverging ascomycetous budding yeast Saitoella complicata has three histone deacetylases belonging to the Clr6, Hos2, and Rpd3 lineages.</title>
        <authorList>
            <person name="Nishida H."/>
            <person name="Matsumoto T."/>
            <person name="Kondo S."/>
            <person name="Hamamoto M."/>
            <person name="Yoshikawa H."/>
        </authorList>
    </citation>
    <scope>NUCLEOTIDE SEQUENCE [LARGE SCALE GENOMIC DNA]</scope>
    <source>
        <strain evidence="9 10">NRRL Y-17804</strain>
    </source>
</reference>
<evidence type="ECO:0000313" key="9">
    <source>
        <dbReference type="EMBL" id="GAO50779.1"/>
    </source>
</evidence>
<keyword evidence="5" id="KW-0804">Transcription</keyword>
<dbReference type="Proteomes" id="UP000033140">
    <property type="component" value="Unassembled WGS sequence"/>
</dbReference>
<reference evidence="9 10" key="3">
    <citation type="journal article" date="2015" name="Genome Announc.">
        <title>Draft Genome Sequence of the Archiascomycetous Yeast Saitoella complicata.</title>
        <authorList>
            <person name="Yamauchi K."/>
            <person name="Kondo S."/>
            <person name="Hamamoto M."/>
            <person name="Takahashi Y."/>
            <person name="Ogura Y."/>
            <person name="Hayashi T."/>
            <person name="Nishida H."/>
        </authorList>
    </citation>
    <scope>NUCLEOTIDE SEQUENCE [LARGE SCALE GENOMIC DNA]</scope>
    <source>
        <strain evidence="9 10">NRRL Y-17804</strain>
    </source>
</reference>
<dbReference type="PANTHER" id="PTHR46077">
    <property type="entry name" value="E3 UBIQUITIN-PROTEIN LIGASE TOPORS"/>
    <property type="match status" value="1"/>
</dbReference>
<feature type="compositionally biased region" description="Basic and acidic residues" evidence="7">
    <location>
        <begin position="322"/>
        <end position="357"/>
    </location>
</feature>
<dbReference type="SUPFAM" id="SSF57850">
    <property type="entry name" value="RING/U-box"/>
    <property type="match status" value="1"/>
</dbReference>
<dbReference type="GO" id="GO:0061630">
    <property type="term" value="F:ubiquitin protein ligase activity"/>
    <property type="evidence" value="ECO:0007669"/>
    <property type="project" value="UniProtKB-EC"/>
</dbReference>
<feature type="compositionally biased region" description="Acidic residues" evidence="7">
    <location>
        <begin position="310"/>
        <end position="321"/>
    </location>
</feature>
<evidence type="ECO:0000256" key="2">
    <source>
        <dbReference type="ARBA" id="ARBA00012483"/>
    </source>
</evidence>
<feature type="domain" description="RING-type" evidence="8">
    <location>
        <begin position="13"/>
        <end position="54"/>
    </location>
</feature>
<evidence type="ECO:0000256" key="3">
    <source>
        <dbReference type="ARBA" id="ARBA00022679"/>
    </source>
</evidence>
<dbReference type="AlphaFoldDB" id="A0A0E9NLQ7"/>
<keyword evidence="3" id="KW-0808">Transferase</keyword>
<dbReference type="SMART" id="SM00184">
    <property type="entry name" value="RING"/>
    <property type="match status" value="1"/>
</dbReference>
<evidence type="ECO:0000313" key="10">
    <source>
        <dbReference type="Proteomes" id="UP000033140"/>
    </source>
</evidence>
<dbReference type="Gene3D" id="3.30.40.10">
    <property type="entry name" value="Zinc/RING finger domain, C3HC4 (zinc finger)"/>
    <property type="match status" value="1"/>
</dbReference>
<comment type="caution">
    <text evidence="9">The sequence shown here is derived from an EMBL/GenBank/DDBJ whole genome shotgun (WGS) entry which is preliminary data.</text>
</comment>
<dbReference type="Pfam" id="PF13639">
    <property type="entry name" value="zf-RING_2"/>
    <property type="match status" value="1"/>
</dbReference>
<gene>
    <name evidence="9" type="ORF">G7K_4900-t1</name>
</gene>
<dbReference type="OMA" id="HTIMAYP"/>
<evidence type="ECO:0000256" key="4">
    <source>
        <dbReference type="ARBA" id="ARBA00023015"/>
    </source>
</evidence>
<evidence type="ECO:0000256" key="7">
    <source>
        <dbReference type="SAM" id="MobiDB-lite"/>
    </source>
</evidence>
<proteinExistence type="predicted"/>
<dbReference type="InterPro" id="IPR013083">
    <property type="entry name" value="Znf_RING/FYVE/PHD"/>
</dbReference>
<dbReference type="GO" id="GO:0006513">
    <property type="term" value="P:protein monoubiquitination"/>
    <property type="evidence" value="ECO:0007669"/>
    <property type="project" value="TreeGrafter"/>
</dbReference>
<feature type="region of interest" description="Disordered" evidence="7">
    <location>
        <begin position="279"/>
        <end position="397"/>
    </location>
</feature>
<keyword evidence="4" id="KW-0805">Transcription regulation</keyword>
<evidence type="ECO:0000256" key="6">
    <source>
        <dbReference type="PROSITE-ProRule" id="PRU00175"/>
    </source>
</evidence>
<organism evidence="9 10">
    <name type="scientific">Saitoella complicata (strain BCRC 22490 / CBS 7301 / JCM 7358 / NBRC 10748 / NRRL Y-17804)</name>
    <dbReference type="NCBI Taxonomy" id="698492"/>
    <lineage>
        <taxon>Eukaryota</taxon>
        <taxon>Fungi</taxon>
        <taxon>Dikarya</taxon>
        <taxon>Ascomycota</taxon>
        <taxon>Taphrinomycotina</taxon>
        <taxon>Taphrinomycotina incertae sedis</taxon>
        <taxon>Saitoella</taxon>
    </lineage>
</organism>
<keyword evidence="6" id="KW-0863">Zinc-finger</keyword>
<dbReference type="EC" id="2.3.2.27" evidence="2"/>
<protein>
    <recommendedName>
        <fullName evidence="2">RING-type E3 ubiquitin transferase</fullName>
        <ecNumber evidence="2">2.3.2.27</ecNumber>
    </recommendedName>
</protein>
<dbReference type="GO" id="GO:0008270">
    <property type="term" value="F:zinc ion binding"/>
    <property type="evidence" value="ECO:0007669"/>
    <property type="project" value="UniProtKB-KW"/>
</dbReference>
<accession>A0A0E9NLQ7</accession>
<dbReference type="EMBL" id="BACD03000037">
    <property type="protein sequence ID" value="GAO50779.1"/>
    <property type="molecule type" value="Genomic_DNA"/>
</dbReference>